<evidence type="ECO:0000256" key="1">
    <source>
        <dbReference type="SAM" id="SignalP"/>
    </source>
</evidence>
<feature type="signal peptide" evidence="1">
    <location>
        <begin position="1"/>
        <end position="20"/>
    </location>
</feature>
<organism evidence="2 3">
    <name type="scientific">Diploscapter pachys</name>
    <dbReference type="NCBI Taxonomy" id="2018661"/>
    <lineage>
        <taxon>Eukaryota</taxon>
        <taxon>Metazoa</taxon>
        <taxon>Ecdysozoa</taxon>
        <taxon>Nematoda</taxon>
        <taxon>Chromadorea</taxon>
        <taxon>Rhabditida</taxon>
        <taxon>Rhabditina</taxon>
        <taxon>Rhabditomorpha</taxon>
        <taxon>Rhabditoidea</taxon>
        <taxon>Rhabditidae</taxon>
        <taxon>Diploscapter</taxon>
    </lineage>
</organism>
<keyword evidence="1" id="KW-0732">Signal</keyword>
<evidence type="ECO:0000313" key="3">
    <source>
        <dbReference type="Proteomes" id="UP000218231"/>
    </source>
</evidence>
<keyword evidence="3" id="KW-1185">Reference proteome</keyword>
<comment type="caution">
    <text evidence="2">The sequence shown here is derived from an EMBL/GenBank/DDBJ whole genome shotgun (WGS) entry which is preliminary data.</text>
</comment>
<evidence type="ECO:0000313" key="2">
    <source>
        <dbReference type="EMBL" id="PAV77601.1"/>
    </source>
</evidence>
<dbReference type="Proteomes" id="UP000218231">
    <property type="component" value="Unassembled WGS sequence"/>
</dbReference>
<feature type="chain" id="PRO_5012539256" evidence="1">
    <location>
        <begin position="21"/>
        <end position="110"/>
    </location>
</feature>
<dbReference type="AlphaFoldDB" id="A0A2A2KUI1"/>
<reference evidence="2 3" key="1">
    <citation type="journal article" date="2017" name="Curr. Biol.">
        <title>Genome architecture and evolution of a unichromosomal asexual nematode.</title>
        <authorList>
            <person name="Fradin H."/>
            <person name="Zegar C."/>
            <person name="Gutwein M."/>
            <person name="Lucas J."/>
            <person name="Kovtun M."/>
            <person name="Corcoran D."/>
            <person name="Baugh L.R."/>
            <person name="Kiontke K."/>
            <person name="Gunsalus K."/>
            <person name="Fitch D.H."/>
            <person name="Piano F."/>
        </authorList>
    </citation>
    <scope>NUCLEOTIDE SEQUENCE [LARGE SCALE GENOMIC DNA]</scope>
    <source>
        <strain evidence="2">PF1309</strain>
    </source>
</reference>
<proteinExistence type="predicted"/>
<protein>
    <submittedName>
        <fullName evidence="2">Uncharacterized protein</fullName>
    </submittedName>
</protein>
<dbReference type="EMBL" id="LIAE01007682">
    <property type="protein sequence ID" value="PAV77601.1"/>
    <property type="molecule type" value="Genomic_DNA"/>
</dbReference>
<sequence>MTRLIFSSIVLLCLLSVVVADKGLPEWMKESREKMNRIKKPDLVVRIYSCMGINQDLAERTKQPFKECNKLNSHNYTDESIDCMLKAIVKEAPDATISDAIIKTCITPYF</sequence>
<name>A0A2A2KUI1_9BILA</name>
<gene>
    <name evidence="2" type="ORF">WR25_27133</name>
</gene>
<accession>A0A2A2KUI1</accession>